<organism evidence="6 7">
    <name type="scientific">Taxus chinensis</name>
    <name type="common">Chinese yew</name>
    <name type="synonym">Taxus wallichiana var. chinensis</name>
    <dbReference type="NCBI Taxonomy" id="29808"/>
    <lineage>
        <taxon>Eukaryota</taxon>
        <taxon>Viridiplantae</taxon>
        <taxon>Streptophyta</taxon>
        <taxon>Embryophyta</taxon>
        <taxon>Tracheophyta</taxon>
        <taxon>Spermatophyta</taxon>
        <taxon>Pinopsida</taxon>
        <taxon>Pinidae</taxon>
        <taxon>Conifers II</taxon>
        <taxon>Cupressales</taxon>
        <taxon>Taxaceae</taxon>
        <taxon>Taxus</taxon>
    </lineage>
</organism>
<dbReference type="GO" id="GO:0015031">
    <property type="term" value="P:protein transport"/>
    <property type="evidence" value="ECO:0007669"/>
    <property type="project" value="UniProtKB-KW"/>
</dbReference>
<dbReference type="EMBL" id="JAHRHJ020000003">
    <property type="protein sequence ID" value="KAH9322311.1"/>
    <property type="molecule type" value="Genomic_DNA"/>
</dbReference>
<evidence type="ECO:0000256" key="4">
    <source>
        <dbReference type="ARBA" id="ARBA00022753"/>
    </source>
</evidence>
<evidence type="ECO:0000256" key="2">
    <source>
        <dbReference type="ARBA" id="ARBA00010704"/>
    </source>
</evidence>
<evidence type="ECO:0000256" key="5">
    <source>
        <dbReference type="ARBA" id="ARBA00022927"/>
    </source>
</evidence>
<evidence type="ECO:0000313" key="6">
    <source>
        <dbReference type="EMBL" id="KAH9322311.1"/>
    </source>
</evidence>
<dbReference type="GO" id="GO:0005768">
    <property type="term" value="C:endosome"/>
    <property type="evidence" value="ECO:0007669"/>
    <property type="project" value="UniProtKB-SubCell"/>
</dbReference>
<sequence>ETAVHHPLSITRTGTISSGGRRVVSKSNSTFASTLRFDDADSEKGVFIDPLSEPVSESPPSTGKKLAKLLNKMVLQGASDEAVEAASKEWRIFKMLMMQKYTCASTITLSATSDIISKSIKARGKSLTTMHLEELDDPEKNAKEEVKIISQQEYVRRLRELNDEITQAWQQNERVSALRLSIKVARLLSDTSVPQFYPTLFILVTDIMDTLGSLVWKRIKGKAEFEDEGNLLRPLPENFTCKDVPREAKDTCNNWFYKISSIRELLPRIYLEMAILRCWHFIEENPVHVCQRLTMMIRGIADPLSSAFARLYLAHTAQTLIPSESGFLIASLGDYTALFQSVFSGNLSTQWVKSYAEKKMYARLVEAVIEWIIKRIFHHADEEKLGYLLREFGIQTNDCNQTQNIHLLSVGVHYLLKQLPASIVSNHAVVLLKLVESSMDLSMAQSMNYRLIGFKLCECSPPREFRHAILSDVLEVVTQYSDLMEHLMVVDVYVDYILQNSMENELNKVLENISDHVKRTGINDAELVGLESIILKLILQFTDITYILSLDHFVDILDVLYGSTRVSVYKNILIHISRNNQTIRDPVTRQLLFEISKVLHDSIDSLTSDDECRQITHLVTRFVQLVYFAGDSEQHLSFLIDCRATFGNMDLIK</sequence>
<dbReference type="InterPro" id="IPR029705">
    <property type="entry name" value="VPS35L"/>
</dbReference>
<accession>A0AA38LFT5</accession>
<dbReference type="GO" id="GO:0032456">
    <property type="term" value="P:endocytic recycling"/>
    <property type="evidence" value="ECO:0007669"/>
    <property type="project" value="InterPro"/>
</dbReference>
<dbReference type="OMA" id="ENIMYAN"/>
<gene>
    <name evidence="6" type="ORF">KI387_016950</name>
</gene>
<evidence type="ECO:0000256" key="3">
    <source>
        <dbReference type="ARBA" id="ARBA00022448"/>
    </source>
</evidence>
<comment type="similarity">
    <text evidence="2">Belongs to the VPS35L family.</text>
</comment>
<reference evidence="6 7" key="1">
    <citation type="journal article" date="2021" name="Nat. Plants">
        <title>The Taxus genome provides insights into paclitaxel biosynthesis.</title>
        <authorList>
            <person name="Xiong X."/>
            <person name="Gou J."/>
            <person name="Liao Q."/>
            <person name="Li Y."/>
            <person name="Zhou Q."/>
            <person name="Bi G."/>
            <person name="Li C."/>
            <person name="Du R."/>
            <person name="Wang X."/>
            <person name="Sun T."/>
            <person name="Guo L."/>
            <person name="Liang H."/>
            <person name="Lu P."/>
            <person name="Wu Y."/>
            <person name="Zhang Z."/>
            <person name="Ro D.K."/>
            <person name="Shang Y."/>
            <person name="Huang S."/>
            <person name="Yan J."/>
        </authorList>
    </citation>
    <scope>NUCLEOTIDE SEQUENCE [LARGE SCALE GENOMIC DNA]</scope>
    <source>
        <strain evidence="6">Ta-2019</strain>
    </source>
</reference>
<comment type="subcellular location">
    <subcellularLocation>
        <location evidence="1">Endosome</location>
    </subcellularLocation>
</comment>
<protein>
    <submittedName>
        <fullName evidence="6">Uncharacterized protein</fullName>
    </submittedName>
</protein>
<feature type="non-terminal residue" evidence="6">
    <location>
        <position position="1"/>
    </location>
</feature>
<dbReference type="PANTHER" id="PTHR13673">
    <property type="entry name" value="ESOPHAGEAL CANCER ASSOCIATED PROTEIN"/>
    <property type="match status" value="1"/>
</dbReference>
<keyword evidence="3" id="KW-0813">Transport</keyword>
<dbReference type="Proteomes" id="UP000824469">
    <property type="component" value="Unassembled WGS sequence"/>
</dbReference>
<comment type="caution">
    <text evidence="6">The sequence shown here is derived from an EMBL/GenBank/DDBJ whole genome shotgun (WGS) entry which is preliminary data.</text>
</comment>
<proteinExistence type="inferred from homology"/>
<keyword evidence="5" id="KW-0653">Protein transport</keyword>
<feature type="non-terminal residue" evidence="6">
    <location>
        <position position="653"/>
    </location>
</feature>
<evidence type="ECO:0000256" key="1">
    <source>
        <dbReference type="ARBA" id="ARBA00004177"/>
    </source>
</evidence>
<evidence type="ECO:0000313" key="7">
    <source>
        <dbReference type="Proteomes" id="UP000824469"/>
    </source>
</evidence>
<dbReference type="PANTHER" id="PTHR13673:SF0">
    <property type="entry name" value="VPS35 ENDOSOMAL PROTEIN-SORTING FACTOR-LIKE"/>
    <property type="match status" value="1"/>
</dbReference>
<name>A0AA38LFT5_TAXCH</name>
<keyword evidence="7" id="KW-1185">Reference proteome</keyword>
<keyword evidence="4" id="KW-0967">Endosome</keyword>
<dbReference type="AlphaFoldDB" id="A0AA38LFT5"/>